<protein>
    <submittedName>
        <fullName evidence="5">Phosphate butyryltransferase</fullName>
    </submittedName>
</protein>
<sequence length="296" mass="31800">MINNLEEVVQKVKGLDKKKIAIASADSKILEVVELAVQDGLAEFILIGNKEEIESAIEKDNRKIDCEIIDILDDKAAAEKAVELVKKKEADIVMKGLLHTSTFLKAVLNKEKGLNTGKLISEISVIDKEYGEGLQLVTDCAMAIKPDLKEKKQIIENAIFLAKKLGYTLPKVALLSALEVINPAIPDTIDAAVLSKMADRGQIKDALVDGPLALDNAINPEAAKHKGIKGEVAGNADIIVVPNLQVGNVLGKSLFFYAHKDAATAIVGTSAPIIMTSRTDLIKNKLLSIALASYMA</sequence>
<dbReference type="EMBL" id="FUZT01000004">
    <property type="protein sequence ID" value="SKC62872.1"/>
    <property type="molecule type" value="Genomic_DNA"/>
</dbReference>
<dbReference type="OrthoDB" id="9774179at2"/>
<dbReference type="PIRSF" id="PIRSF000428">
    <property type="entry name" value="P_Ac_trans"/>
    <property type="match status" value="1"/>
</dbReference>
<evidence type="ECO:0000256" key="3">
    <source>
        <dbReference type="ARBA" id="ARBA00023315"/>
    </source>
</evidence>
<evidence type="ECO:0000256" key="2">
    <source>
        <dbReference type="ARBA" id="ARBA00022679"/>
    </source>
</evidence>
<keyword evidence="6" id="KW-1185">Reference proteome</keyword>
<dbReference type="PANTHER" id="PTHR43356">
    <property type="entry name" value="PHOSPHATE ACETYLTRANSFERASE"/>
    <property type="match status" value="1"/>
</dbReference>
<name>A0A1T5KGN4_9FIRM</name>
<dbReference type="InterPro" id="IPR012147">
    <property type="entry name" value="P_Ac_Bu_trans"/>
</dbReference>
<dbReference type="AlphaFoldDB" id="A0A1T5KGN4"/>
<evidence type="ECO:0000313" key="6">
    <source>
        <dbReference type="Proteomes" id="UP000190285"/>
    </source>
</evidence>
<dbReference type="SUPFAM" id="SSF53659">
    <property type="entry name" value="Isocitrate/Isopropylmalate dehydrogenase-like"/>
    <property type="match status" value="1"/>
</dbReference>
<evidence type="ECO:0000256" key="1">
    <source>
        <dbReference type="ARBA" id="ARBA00005656"/>
    </source>
</evidence>
<dbReference type="Proteomes" id="UP000190285">
    <property type="component" value="Unassembled WGS sequence"/>
</dbReference>
<organism evidence="5 6">
    <name type="scientific">Maledivibacter halophilus</name>
    <dbReference type="NCBI Taxonomy" id="36842"/>
    <lineage>
        <taxon>Bacteria</taxon>
        <taxon>Bacillati</taxon>
        <taxon>Bacillota</taxon>
        <taxon>Clostridia</taxon>
        <taxon>Peptostreptococcales</taxon>
        <taxon>Caminicellaceae</taxon>
        <taxon>Maledivibacter</taxon>
    </lineage>
</organism>
<dbReference type="Pfam" id="PF01515">
    <property type="entry name" value="PTA_PTB"/>
    <property type="match status" value="1"/>
</dbReference>
<dbReference type="Gene3D" id="3.40.718.10">
    <property type="entry name" value="Isopropylmalate Dehydrogenase"/>
    <property type="match status" value="1"/>
</dbReference>
<proteinExistence type="inferred from homology"/>
<evidence type="ECO:0000259" key="4">
    <source>
        <dbReference type="Pfam" id="PF01515"/>
    </source>
</evidence>
<dbReference type="STRING" id="36842.SAMN02194393_01792"/>
<dbReference type="NCBIfam" id="NF006045">
    <property type="entry name" value="PRK08190.1"/>
    <property type="match status" value="1"/>
</dbReference>
<comment type="similarity">
    <text evidence="1">Belongs to the phosphate acetyltransferase and butyryltransferase family.</text>
</comment>
<gene>
    <name evidence="5" type="ORF">SAMN02194393_01792</name>
</gene>
<dbReference type="InterPro" id="IPR050500">
    <property type="entry name" value="Phos_Acetyltrans/Butyryltrans"/>
</dbReference>
<dbReference type="RefSeq" id="WP_079490983.1">
    <property type="nucleotide sequence ID" value="NZ_FUZT01000004.1"/>
</dbReference>
<feature type="domain" description="Phosphate acetyl/butaryl transferase" evidence="4">
    <location>
        <begin position="78"/>
        <end position="292"/>
    </location>
</feature>
<accession>A0A1T5KGN4</accession>
<keyword evidence="2 5" id="KW-0808">Transferase</keyword>
<reference evidence="5 6" key="1">
    <citation type="submission" date="2017-02" db="EMBL/GenBank/DDBJ databases">
        <authorList>
            <person name="Peterson S.W."/>
        </authorList>
    </citation>
    <scope>NUCLEOTIDE SEQUENCE [LARGE SCALE GENOMIC DNA]</scope>
    <source>
        <strain evidence="5 6">M1</strain>
    </source>
</reference>
<dbReference type="InterPro" id="IPR002505">
    <property type="entry name" value="PTA_PTB"/>
</dbReference>
<keyword evidence="3" id="KW-0012">Acyltransferase</keyword>
<evidence type="ECO:0000313" key="5">
    <source>
        <dbReference type="EMBL" id="SKC62872.1"/>
    </source>
</evidence>
<dbReference type="GO" id="GO:0016746">
    <property type="term" value="F:acyltransferase activity"/>
    <property type="evidence" value="ECO:0007669"/>
    <property type="project" value="UniProtKB-KW"/>
</dbReference>
<dbReference type="PANTHER" id="PTHR43356:SF2">
    <property type="entry name" value="PHOSPHATE ACETYLTRANSFERASE"/>
    <property type="match status" value="1"/>
</dbReference>